<feature type="transmembrane region" description="Helical" evidence="2">
    <location>
        <begin position="192"/>
        <end position="209"/>
    </location>
</feature>
<dbReference type="InterPro" id="IPR052901">
    <property type="entry name" value="Bact_TGase-like"/>
</dbReference>
<name>E3J4Z3_PSEI1</name>
<dbReference type="InterPro" id="IPR002931">
    <property type="entry name" value="Transglutaminase-like"/>
</dbReference>
<evidence type="ECO:0000313" key="4">
    <source>
        <dbReference type="EMBL" id="ADP79444.1"/>
    </source>
</evidence>
<dbReference type="Pfam" id="PF01841">
    <property type="entry name" value="Transglut_core"/>
    <property type="match status" value="1"/>
</dbReference>
<evidence type="ECO:0000313" key="5">
    <source>
        <dbReference type="Proteomes" id="UP000002484"/>
    </source>
</evidence>
<dbReference type="InterPro" id="IPR021878">
    <property type="entry name" value="TgpA_N"/>
</dbReference>
<feature type="transmembrane region" description="Helical" evidence="2">
    <location>
        <begin position="157"/>
        <end position="180"/>
    </location>
</feature>
<dbReference type="HOGENOM" id="CLU_012121_1_0_11"/>
<feature type="transmembrane region" description="Helical" evidence="2">
    <location>
        <begin position="62"/>
        <end position="83"/>
    </location>
</feature>
<dbReference type="OrthoDB" id="9804023at2"/>
<evidence type="ECO:0000256" key="1">
    <source>
        <dbReference type="SAM" id="MobiDB-lite"/>
    </source>
</evidence>
<dbReference type="SMART" id="SM00460">
    <property type="entry name" value="TGc"/>
    <property type="match status" value="1"/>
</dbReference>
<dbReference type="EMBL" id="CP002299">
    <property type="protein sequence ID" value="ADP79444.1"/>
    <property type="molecule type" value="Genomic_DNA"/>
</dbReference>
<keyword evidence="5" id="KW-1185">Reference proteome</keyword>
<gene>
    <name evidence="4" type="ordered locus">FraEuI1c_1377</name>
</gene>
<dbReference type="PANTHER" id="PTHR42736:SF1">
    <property type="entry name" value="PROTEIN-GLUTAMINE GAMMA-GLUTAMYLTRANSFERASE"/>
    <property type="match status" value="1"/>
</dbReference>
<organism evidence="4 5">
    <name type="scientific">Pseudofrankia inefficax (strain DSM 45817 / CECT 9037 / DDB 130130 / EuI1c)</name>
    <name type="common">Frankia inefficax</name>
    <dbReference type="NCBI Taxonomy" id="298654"/>
    <lineage>
        <taxon>Bacteria</taxon>
        <taxon>Bacillati</taxon>
        <taxon>Actinomycetota</taxon>
        <taxon>Actinomycetes</taxon>
        <taxon>Frankiales</taxon>
        <taxon>Frankiaceae</taxon>
        <taxon>Pseudofrankia</taxon>
    </lineage>
</organism>
<protein>
    <submittedName>
        <fullName evidence="4">Transglutaminase domain-containing protein</fullName>
    </submittedName>
</protein>
<dbReference type="STRING" id="298654.FraEuI1c_1377"/>
<feature type="region of interest" description="Disordered" evidence="1">
    <location>
        <begin position="1"/>
        <end position="39"/>
    </location>
</feature>
<accession>E3J4Z3</accession>
<feature type="transmembrane region" description="Helical" evidence="2">
    <location>
        <begin position="256"/>
        <end position="278"/>
    </location>
</feature>
<dbReference type="eggNOG" id="COG1305">
    <property type="taxonomic scope" value="Bacteria"/>
</dbReference>
<feature type="domain" description="Transglutaminase-like" evidence="3">
    <location>
        <begin position="525"/>
        <end position="597"/>
    </location>
</feature>
<dbReference type="AlphaFoldDB" id="E3J4Z3"/>
<evidence type="ECO:0000259" key="3">
    <source>
        <dbReference type="SMART" id="SM00460"/>
    </source>
</evidence>
<dbReference type="PANTHER" id="PTHR42736">
    <property type="entry name" value="PROTEIN-GLUTAMINE GAMMA-GLUTAMYLTRANSFERASE"/>
    <property type="match status" value="1"/>
</dbReference>
<dbReference type="Gene3D" id="3.10.620.30">
    <property type="match status" value="1"/>
</dbReference>
<feature type="transmembrane region" description="Helical" evidence="2">
    <location>
        <begin position="89"/>
        <end position="108"/>
    </location>
</feature>
<feature type="transmembrane region" description="Helical" evidence="2">
    <location>
        <begin position="215"/>
        <end position="235"/>
    </location>
</feature>
<proteinExistence type="predicted"/>
<dbReference type="RefSeq" id="WP_013422564.1">
    <property type="nucleotide sequence ID" value="NC_014666.1"/>
</dbReference>
<dbReference type="Pfam" id="PF11992">
    <property type="entry name" value="TgpA_N"/>
    <property type="match status" value="1"/>
</dbReference>
<feature type="transmembrane region" description="Helical" evidence="2">
    <location>
        <begin position="115"/>
        <end position="137"/>
    </location>
</feature>
<dbReference type="Proteomes" id="UP000002484">
    <property type="component" value="Chromosome"/>
</dbReference>
<reference evidence="4 5" key="1">
    <citation type="submission" date="2010-10" db="EMBL/GenBank/DDBJ databases">
        <title>Complete sequence of Frankia sp. EuI1c.</title>
        <authorList>
            <consortium name="US DOE Joint Genome Institute"/>
            <person name="Lucas S."/>
            <person name="Copeland A."/>
            <person name="Lapidus A."/>
            <person name="Cheng J.-F."/>
            <person name="Bruce D."/>
            <person name="Goodwin L."/>
            <person name="Pitluck S."/>
            <person name="Chertkov O."/>
            <person name="Detter J.C."/>
            <person name="Han C."/>
            <person name="Tapia R."/>
            <person name="Land M."/>
            <person name="Hauser L."/>
            <person name="Jeffries C."/>
            <person name="Kyrpides N."/>
            <person name="Ivanova N."/>
            <person name="Mikhailova N."/>
            <person name="Beauchemin N."/>
            <person name="Sen A."/>
            <person name="Sur S.A."/>
            <person name="Gtari M."/>
            <person name="Wall L."/>
            <person name="Tisa L."/>
            <person name="Woyke T."/>
        </authorList>
    </citation>
    <scope>NUCLEOTIDE SEQUENCE [LARGE SCALE GENOMIC DNA]</scope>
    <source>
        <strain evidence="5">DSM 45817 / CECT 9037 / EuI1c</strain>
    </source>
</reference>
<keyword evidence="2" id="KW-0812">Transmembrane</keyword>
<dbReference type="SUPFAM" id="SSF54001">
    <property type="entry name" value="Cysteine proteinases"/>
    <property type="match status" value="1"/>
</dbReference>
<evidence type="ECO:0000256" key="2">
    <source>
        <dbReference type="SAM" id="Phobius"/>
    </source>
</evidence>
<feature type="transmembrane region" description="Helical" evidence="2">
    <location>
        <begin position="655"/>
        <end position="676"/>
    </location>
</feature>
<dbReference type="InterPro" id="IPR038765">
    <property type="entry name" value="Papain-like_cys_pep_sf"/>
</dbReference>
<keyword evidence="2" id="KW-0472">Membrane</keyword>
<sequence>MLPAGRRAVTTDAGTAVSAPTLRSSRPPSLPGSQLAEAMAPALPESEPAPLARAAGTWRMTAVQLVLVVLLAVPALVAVGGLFDGLAYLPPLAGAVLVAAPLGTVAAYRSTDLGLVGVVGLVGGLTYGAAATAGAVLRDLGAGWPHLLSVALPAQPSALLLTPPAALLWVGTYCAAVLVVRGRPPLAPVAPPLGALVAVLVLVGGAGGGSSRARLLATGGFVAAALALAAVRASLPADSAGRTPGGDRVVARGAGALSVGLPVVALIAAVGTLAATLVPVGGTRYDPREHWHPPVDDVAVLSPLVQVRSQLSTTPPRTLFTVRIAAGAGRLPVDRIRVAALGGFDGAAWQDDGQFVRVERALPAPADQVSVTVAQTAVRADVTVAGLDGVLLPSLGRPTALRVRARPGAGTAYQPASETLATRGAVPDGYRYELDSDVAVPTEARLAAATPATGPAAAPSLGLPPGLPPALVSLAAAVTASATSPYAKLVALQDYLRDGSRFPYDLAATPGHSYGALTRFLTGKGAGDQRGYSEQHAAAFAVLARALGFATRVSVGYLLDRGRMSADGTFTVTTQQAHAWPEVLLTGLGWVPFEPTDDSQLTKVLPPPAETSPDALTGVSAGRRDATSAQVVPPLRVPPIGATTDGARPRVSDLLWLWVLLSVAALVVALPLLVVAEKARRRRRRRRGDPGARVIGAWGEARDRLAEHGVSRAGTLTQQEVVALVAGRPTIAGAAAPLRRLAALTDRAMFAPVGDGNEPDLAWGLVGDLRRELHAGRGRGWALVRAADLRPLLPAPSARSR</sequence>
<dbReference type="InParanoid" id="E3J4Z3"/>
<keyword evidence="2" id="KW-1133">Transmembrane helix</keyword>
<dbReference type="KEGG" id="fri:FraEuI1c_1377"/>